<evidence type="ECO:0000256" key="5">
    <source>
        <dbReference type="ARBA" id="ARBA00047942"/>
    </source>
</evidence>
<dbReference type="InterPro" id="IPR001091">
    <property type="entry name" value="RM_Methyltransferase"/>
</dbReference>
<dbReference type="REBASE" id="142369">
    <property type="entry name" value="M.Hjo5569ORF10895P"/>
</dbReference>
<keyword evidence="7" id="KW-0614">Plasmid</keyword>
<dbReference type="PRINTS" id="PR00508">
    <property type="entry name" value="S21N4MTFRASE"/>
</dbReference>
<dbReference type="OrthoDB" id="9816043at2"/>
<organism evidence="7 8">
    <name type="scientific">Haematospirillum jordaniae</name>
    <dbReference type="NCBI Taxonomy" id="1549855"/>
    <lineage>
        <taxon>Bacteria</taxon>
        <taxon>Pseudomonadati</taxon>
        <taxon>Pseudomonadota</taxon>
        <taxon>Alphaproteobacteria</taxon>
        <taxon>Rhodospirillales</taxon>
        <taxon>Novispirillaceae</taxon>
        <taxon>Haematospirillum</taxon>
    </lineage>
</organism>
<evidence type="ECO:0000256" key="2">
    <source>
        <dbReference type="ARBA" id="ARBA00011900"/>
    </source>
</evidence>
<feature type="domain" description="DNA methylase N-4/N-6" evidence="6">
    <location>
        <begin position="162"/>
        <end position="520"/>
    </location>
</feature>
<protein>
    <recommendedName>
        <fullName evidence="2">site-specific DNA-methyltransferase (adenine-specific)</fullName>
        <ecNumber evidence="2">2.1.1.72</ecNumber>
    </recommendedName>
</protein>
<keyword evidence="4 7" id="KW-0808">Transferase</keyword>
<keyword evidence="8" id="KW-1185">Reference proteome</keyword>
<dbReference type="RefSeq" id="WP_066137241.1">
    <property type="nucleotide sequence ID" value="NZ_CP014527.1"/>
</dbReference>
<dbReference type="Pfam" id="PF01555">
    <property type="entry name" value="N6_N4_Mtase"/>
    <property type="match status" value="1"/>
</dbReference>
<dbReference type="InterPro" id="IPR002052">
    <property type="entry name" value="DNA_methylase_N6_adenine_CS"/>
</dbReference>
<evidence type="ECO:0000259" key="6">
    <source>
        <dbReference type="Pfam" id="PF01555"/>
    </source>
</evidence>
<dbReference type="GeneID" id="53317655"/>
<comment type="similarity">
    <text evidence="1">Belongs to the N(4)/N(6)-methyltransferase family.</text>
</comment>
<reference evidence="7 8" key="1">
    <citation type="submission" date="2016-02" db="EMBL/GenBank/DDBJ databases">
        <title>Complete Genome of H5569, the type strain of the newly described species Haematospirillium jordaniae.</title>
        <authorList>
            <person name="Nicholson A.C."/>
            <person name="Humrighouse B.W."/>
            <person name="Loparov V."/>
            <person name="McQuiston J.R."/>
        </authorList>
    </citation>
    <scope>NUCLEOTIDE SEQUENCE [LARGE SCALE GENOMIC DNA]</scope>
    <source>
        <strain evidence="7 8">H5569</strain>
        <plasmid evidence="8">Plasmid unnamed 2</plasmid>
    </source>
</reference>
<evidence type="ECO:0000256" key="1">
    <source>
        <dbReference type="ARBA" id="ARBA00006594"/>
    </source>
</evidence>
<sequence>MSRLTDLIAQAKAKDPSFGQELEREFKVLSARRSFGLNFERHRPESVELPGRPVRKGDKVRVLPPRGETKKGDQRLWRVRSLSGKGAERQAVVELIGAEEPDTQEVPAADLVVVAEFRDYIYPGLVSTGKVERGGDKPFHTVINGENFHALEALTFTHRGKIDAIYIDPPYNTGAKDWKYNNDYVEAEDLYRHSKWLAFMERRLNVAKELLNPSNSVLIVTIDEKEYLRLGLLLEQTFPEADIQMVSSVINQAGSSRPGSFSRTDEYLYFVKLGSSIVEALQLEKEWMSGRGNTRRMGLYWNELMRTGPGARREDSPNLFFPIYLTSDARKFVSVGKPIGLGVDRHTIEHPSNVIVRWPIRADGTEGRWRVSADGIRELIEKGYIRLGRARGDQTTIQYISRGEVKKVESGVFKIKGHRDDGSLEVQDTEYIPTVVPGTQWNIKSHDASVNGALMIRSLIPRRTFPFPKSLYAVEDCLRFLIKSKPNATILDFFSGSGTTAHAVMRLNRQDGGRRQCISITNNEVAAGEQTSLRKSGLRPGDPDWEKWGICDYITKPRIRAAITGHTPEGRKIEGDYAFTDEFPMAEGFQENAEFFTLTYETPVAVSHNRAFARIAPLLWMRAGSEGRRIDAIPADGWEVADTYGLLTDLDKASAFCKAVEAKGTIRIAYIVTDDDRRFQAVTRHLPDAVEPVRLYESYLSNFRFSMGR</sequence>
<dbReference type="InterPro" id="IPR029063">
    <property type="entry name" value="SAM-dependent_MTases_sf"/>
</dbReference>
<dbReference type="GO" id="GO:0009007">
    <property type="term" value="F:site-specific DNA-methyltransferase (adenine-specific) activity"/>
    <property type="evidence" value="ECO:0007669"/>
    <property type="project" value="UniProtKB-EC"/>
</dbReference>
<dbReference type="EC" id="2.1.1.72" evidence="2"/>
<dbReference type="Gene3D" id="3.40.50.150">
    <property type="entry name" value="Vaccinia Virus protein VP39"/>
    <property type="match status" value="1"/>
</dbReference>
<geneLocation type="plasmid" evidence="7 8">
    <name>unnamed 2</name>
</geneLocation>
<name>A0A145VR67_9PROT</name>
<dbReference type="EMBL" id="CP014527">
    <property type="protein sequence ID" value="AMW35870.1"/>
    <property type="molecule type" value="Genomic_DNA"/>
</dbReference>
<dbReference type="GO" id="GO:0003677">
    <property type="term" value="F:DNA binding"/>
    <property type="evidence" value="ECO:0007669"/>
    <property type="project" value="InterPro"/>
</dbReference>
<dbReference type="KEGG" id="hjo:AY555_10895"/>
<dbReference type="InterPro" id="IPR002941">
    <property type="entry name" value="DNA_methylase_N4/N6"/>
</dbReference>
<dbReference type="GO" id="GO:0032259">
    <property type="term" value="P:methylation"/>
    <property type="evidence" value="ECO:0007669"/>
    <property type="project" value="UniProtKB-KW"/>
</dbReference>
<keyword evidence="3 7" id="KW-0489">Methyltransferase</keyword>
<gene>
    <name evidence="7" type="ORF">AY555_10895</name>
</gene>
<proteinExistence type="inferred from homology"/>
<dbReference type="AlphaFoldDB" id="A0A145VR67"/>
<dbReference type="Proteomes" id="UP000076066">
    <property type="component" value="Plasmid unnamed 2"/>
</dbReference>
<accession>A0A145VR67</accession>
<evidence type="ECO:0000256" key="3">
    <source>
        <dbReference type="ARBA" id="ARBA00022603"/>
    </source>
</evidence>
<evidence type="ECO:0000313" key="8">
    <source>
        <dbReference type="Proteomes" id="UP000076066"/>
    </source>
</evidence>
<evidence type="ECO:0000256" key="4">
    <source>
        <dbReference type="ARBA" id="ARBA00022679"/>
    </source>
</evidence>
<dbReference type="SUPFAM" id="SSF53335">
    <property type="entry name" value="S-adenosyl-L-methionine-dependent methyltransferases"/>
    <property type="match status" value="1"/>
</dbReference>
<comment type="catalytic activity">
    <reaction evidence="5">
        <text>a 2'-deoxyadenosine in DNA + S-adenosyl-L-methionine = an N(6)-methyl-2'-deoxyadenosine in DNA + S-adenosyl-L-homocysteine + H(+)</text>
        <dbReference type="Rhea" id="RHEA:15197"/>
        <dbReference type="Rhea" id="RHEA-COMP:12418"/>
        <dbReference type="Rhea" id="RHEA-COMP:12419"/>
        <dbReference type="ChEBI" id="CHEBI:15378"/>
        <dbReference type="ChEBI" id="CHEBI:57856"/>
        <dbReference type="ChEBI" id="CHEBI:59789"/>
        <dbReference type="ChEBI" id="CHEBI:90615"/>
        <dbReference type="ChEBI" id="CHEBI:90616"/>
        <dbReference type="EC" id="2.1.1.72"/>
    </reaction>
</comment>
<evidence type="ECO:0000313" key="7">
    <source>
        <dbReference type="EMBL" id="AMW35870.1"/>
    </source>
</evidence>
<dbReference type="PROSITE" id="PS00092">
    <property type="entry name" value="N6_MTASE"/>
    <property type="match status" value="1"/>
</dbReference>
<dbReference type="GO" id="GO:0008170">
    <property type="term" value="F:N-methyltransferase activity"/>
    <property type="evidence" value="ECO:0007669"/>
    <property type="project" value="InterPro"/>
</dbReference>